<feature type="transmembrane region" description="Helical" evidence="2">
    <location>
        <begin position="913"/>
        <end position="934"/>
    </location>
</feature>
<dbReference type="GeneID" id="9622154"/>
<evidence type="ECO:0000256" key="2">
    <source>
        <dbReference type="SAM" id="Phobius"/>
    </source>
</evidence>
<protein>
    <submittedName>
        <fullName evidence="3">Uncharacterized protein</fullName>
    </submittedName>
</protein>
<sequence>MTAARERISNSAAASREPSSKSLLAAPLPPGGGSRPLSRAPAAAAAAASSSDDQHTRAVLVRASTRLLASGLVAAASFRRQGTTEAPAADPLEFNNVPIWEDRLRSSTRARTPRWGAALASSSGGGRRLAAVAAAARAAAAAAAAAAAVSAADPDDGARDIVMADAFGSGRKARMADVADEVQQLDAAAGWIEPDVARALPTWQGRALRTVNPLPVMLVVFQEGVGRARRASRSLPLLAAAAAGAVAAAAASAMTMILSGPSLEQPLSRLLTHTLVLLAAMLATHVICYIVLMGLINSQYAHVHEIHRVALASDRTQVPLTSHLLDLMEALNDLESYHHNVYLGTDVASAGGKSRGQTPRKIDQGGLYDMWTKSALPYQVYMDLESPSWVNLTAGVWQLGNRFVATCRELLYWGQRLGGNISHIRSFQFVQANGPWSLFQAYTASLDYLARMAWEDVAALQHSLLIILLVEAIAIQLSCIVYEWWLVRKVEMRRRGALLVPLGLPGPVLRLLSNRPLVVMEDSDDEAESEEGAAGHAGDGDGMGPYRRSLDGNADGAIAADAASTATTQGHIRRFADGGGAVHRTHHRASIDFAPLRSGAYLGTASGGGGKVSLERHLRLTEAADAASQHHHYGRMSVEVLGPHGSGGGGAATGAVAESPTAAAAPVRQAPEVTVDPRNAEVAAHLEQTPLLKDRTDEVGSERAAPVRQCVMVLGGAGGGGSVSSITVAAASDGVSGGGGPGRRNAVAVISESHGSQLAVNGKHLTANSRNMLRFLVPLLLWEVALATIGGLSYYWLEGMQAGSVFQKAVPASTFESSSFAGNFFTEERCFRWDQSKCYTPDSPYYQLTHHGLDSMMRRVVSELELLVADDDADAVYNGTRYMVGTKDLYEGLQSSAQLFVDFMIGRYQNVKLLHTLLLVATIVLFVTYALLVLRPYLAGVAQEAHRLAGLLSHVPADMDVATYARNVMRAAARAMQANGGGGGGGGSAAATAAATAAGDGGTAPPPPPPPGSTIGGRVAAVKGQAAAAAEAWPCKAPKVPGCLEAIIFFNSATSLFLHFPLPAASTSALLIQSVGELEPIRGPVFVHTARYHRADTRCPPERSQQPQDNPHSKQQS</sequence>
<evidence type="ECO:0000313" key="4">
    <source>
        <dbReference type="Proteomes" id="UP000001058"/>
    </source>
</evidence>
<evidence type="ECO:0000256" key="1">
    <source>
        <dbReference type="SAM" id="MobiDB-lite"/>
    </source>
</evidence>
<dbReference type="Proteomes" id="UP000001058">
    <property type="component" value="Unassembled WGS sequence"/>
</dbReference>
<accession>D8U3F6</accession>
<feature type="compositionally biased region" description="Low complexity" evidence="1">
    <location>
        <begin position="35"/>
        <end position="51"/>
    </location>
</feature>
<dbReference type="EMBL" id="GL378355">
    <property type="protein sequence ID" value="EFJ45816.1"/>
    <property type="molecule type" value="Genomic_DNA"/>
</dbReference>
<evidence type="ECO:0000313" key="3">
    <source>
        <dbReference type="EMBL" id="EFJ45816.1"/>
    </source>
</evidence>
<dbReference type="InterPro" id="IPR052994">
    <property type="entry name" value="Tiny_macrocysts_regulators"/>
</dbReference>
<feature type="compositionally biased region" description="Acidic residues" evidence="1">
    <location>
        <begin position="522"/>
        <end position="531"/>
    </location>
</feature>
<keyword evidence="4" id="KW-1185">Reference proteome</keyword>
<feature type="compositionally biased region" description="Polar residues" evidence="1">
    <location>
        <begin position="1103"/>
        <end position="1117"/>
    </location>
</feature>
<feature type="region of interest" description="Disordered" evidence="1">
    <location>
        <begin position="522"/>
        <end position="546"/>
    </location>
</feature>
<gene>
    <name evidence="3" type="ORF">VOLCADRAFT_93924</name>
</gene>
<keyword evidence="2" id="KW-0812">Transmembrane</keyword>
<dbReference type="PANTHER" id="PTHR31600">
    <property type="entry name" value="TINY MACROCYSTS PROTEIN B-RELATED"/>
    <property type="match status" value="1"/>
</dbReference>
<feature type="transmembrane region" description="Helical" evidence="2">
    <location>
        <begin position="775"/>
        <end position="797"/>
    </location>
</feature>
<keyword evidence="2" id="KW-1133">Transmembrane helix</keyword>
<organism evidence="4">
    <name type="scientific">Volvox carteri f. nagariensis</name>
    <dbReference type="NCBI Taxonomy" id="3068"/>
    <lineage>
        <taxon>Eukaryota</taxon>
        <taxon>Viridiplantae</taxon>
        <taxon>Chlorophyta</taxon>
        <taxon>core chlorophytes</taxon>
        <taxon>Chlorophyceae</taxon>
        <taxon>CS clade</taxon>
        <taxon>Chlamydomonadales</taxon>
        <taxon>Volvocaceae</taxon>
        <taxon>Volvox</taxon>
    </lineage>
</organism>
<feature type="transmembrane region" description="Helical" evidence="2">
    <location>
        <begin position="464"/>
        <end position="485"/>
    </location>
</feature>
<feature type="region of interest" description="Disordered" evidence="1">
    <location>
        <begin position="994"/>
        <end position="1016"/>
    </location>
</feature>
<feature type="region of interest" description="Disordered" evidence="1">
    <location>
        <begin position="1096"/>
        <end position="1117"/>
    </location>
</feature>
<dbReference type="OrthoDB" id="547932at2759"/>
<keyword evidence="2" id="KW-0472">Membrane</keyword>
<dbReference type="PANTHER" id="PTHR31600:SF2">
    <property type="entry name" value="GAMETE ENRICHED GENE 10 PROTEIN-RELATED"/>
    <property type="match status" value="1"/>
</dbReference>
<feature type="transmembrane region" description="Helical" evidence="2">
    <location>
        <begin position="270"/>
        <end position="292"/>
    </location>
</feature>
<dbReference type="AlphaFoldDB" id="D8U3F6"/>
<dbReference type="KEGG" id="vcn:VOLCADRAFT_93924"/>
<feature type="region of interest" description="Disordered" evidence="1">
    <location>
        <begin position="1"/>
        <end position="55"/>
    </location>
</feature>
<dbReference type="STRING" id="3068.D8U3F6"/>
<name>D8U3F6_VOLCA</name>
<proteinExistence type="predicted"/>
<feature type="transmembrane region" description="Helical" evidence="2">
    <location>
        <begin position="237"/>
        <end position="258"/>
    </location>
</feature>
<dbReference type="InParanoid" id="D8U3F6"/>
<dbReference type="RefSeq" id="XP_002953217.1">
    <property type="nucleotide sequence ID" value="XM_002953171.1"/>
</dbReference>
<reference evidence="3 4" key="1">
    <citation type="journal article" date="2010" name="Science">
        <title>Genomic analysis of organismal complexity in the multicellular green alga Volvox carteri.</title>
        <authorList>
            <person name="Prochnik S.E."/>
            <person name="Umen J."/>
            <person name="Nedelcu A.M."/>
            <person name="Hallmann A."/>
            <person name="Miller S.M."/>
            <person name="Nishii I."/>
            <person name="Ferris P."/>
            <person name="Kuo A."/>
            <person name="Mitros T."/>
            <person name="Fritz-Laylin L.K."/>
            <person name="Hellsten U."/>
            <person name="Chapman J."/>
            <person name="Simakov O."/>
            <person name="Rensing S.A."/>
            <person name="Terry A."/>
            <person name="Pangilinan J."/>
            <person name="Kapitonov V."/>
            <person name="Jurka J."/>
            <person name="Salamov A."/>
            <person name="Shapiro H."/>
            <person name="Schmutz J."/>
            <person name="Grimwood J."/>
            <person name="Lindquist E."/>
            <person name="Lucas S."/>
            <person name="Grigoriev I.V."/>
            <person name="Schmitt R."/>
            <person name="Kirk D."/>
            <person name="Rokhsar D.S."/>
        </authorList>
    </citation>
    <scope>NUCLEOTIDE SEQUENCE [LARGE SCALE GENOMIC DNA]</scope>
    <source>
        <strain evidence="4">f. Nagariensis / Eve</strain>
    </source>
</reference>